<dbReference type="Gene3D" id="1.10.10.1150">
    <property type="entry name" value="Coenzyme PQQ synthesis protein D (PqqD)"/>
    <property type="match status" value="1"/>
</dbReference>
<comment type="caution">
    <text evidence="1">The sequence shown here is derived from an EMBL/GenBank/DDBJ whole genome shotgun (WGS) entry which is preliminary data.</text>
</comment>
<protein>
    <recommendedName>
        <fullName evidence="3">Coenzyme PQQ synthesis protein D (PqqD)</fullName>
    </recommendedName>
</protein>
<reference evidence="1 2" key="1">
    <citation type="submission" date="2021-03" db="EMBL/GenBank/DDBJ databases">
        <title>Sequencing the genomes of 1000 actinobacteria strains.</title>
        <authorList>
            <person name="Klenk H.-P."/>
        </authorList>
    </citation>
    <scope>NUCLEOTIDE SEQUENCE [LARGE SCALE GENOMIC DNA]</scope>
    <source>
        <strain evidence="1 2">DSM 41480</strain>
    </source>
</reference>
<gene>
    <name evidence="1" type="ORF">JO379_002697</name>
</gene>
<evidence type="ECO:0000313" key="2">
    <source>
        <dbReference type="Proteomes" id="UP001519291"/>
    </source>
</evidence>
<keyword evidence="2" id="KW-1185">Reference proteome</keyword>
<dbReference type="EMBL" id="JAGIOH010000001">
    <property type="protein sequence ID" value="MBP2403228.1"/>
    <property type="molecule type" value="Genomic_DNA"/>
</dbReference>
<evidence type="ECO:0000313" key="1">
    <source>
        <dbReference type="EMBL" id="MBP2403228.1"/>
    </source>
</evidence>
<dbReference type="Proteomes" id="UP001519291">
    <property type="component" value="Unassembled WGS sequence"/>
</dbReference>
<dbReference type="RefSeq" id="WP_209515089.1">
    <property type="nucleotide sequence ID" value="NZ_JAGIOH010000001.1"/>
</dbReference>
<proteinExistence type="predicted"/>
<dbReference type="GeneID" id="91569565"/>
<name>A0ABS4Y5N2_9ACTN</name>
<dbReference type="NCBIfam" id="NF033530">
    <property type="entry name" value="lasso_PqqD_Strm"/>
    <property type="match status" value="1"/>
</dbReference>
<evidence type="ECO:0008006" key="3">
    <source>
        <dbReference type="Google" id="ProtNLM"/>
    </source>
</evidence>
<dbReference type="Pfam" id="PF05402">
    <property type="entry name" value="PqqD"/>
    <property type="match status" value="1"/>
</dbReference>
<dbReference type="InterPro" id="IPR008792">
    <property type="entry name" value="PQQD"/>
</dbReference>
<dbReference type="InterPro" id="IPR041881">
    <property type="entry name" value="PqqD_sf"/>
</dbReference>
<accession>A0ABS4Y5N2</accession>
<sequence>MPITLRAGVLQAPTEYGIALLDEDTGRYWTLNPTAASVLRTLLAGGTHQDAARVLYTDYDTDPETAAADVLDLLDELRAAHLIEA</sequence>
<organism evidence="1 2">
    <name type="scientific">Streptomyces syringium</name>
    <dbReference type="NCBI Taxonomy" id="76729"/>
    <lineage>
        <taxon>Bacteria</taxon>
        <taxon>Bacillati</taxon>
        <taxon>Actinomycetota</taxon>
        <taxon>Actinomycetes</taxon>
        <taxon>Kitasatosporales</taxon>
        <taxon>Streptomycetaceae</taxon>
        <taxon>Streptomyces</taxon>
    </lineage>
</organism>